<evidence type="ECO:0000313" key="2">
    <source>
        <dbReference type="EMBL" id="KAK9834007.1"/>
    </source>
</evidence>
<organism evidence="2 3">
    <name type="scientific">Elliptochloris bilobata</name>
    <dbReference type="NCBI Taxonomy" id="381761"/>
    <lineage>
        <taxon>Eukaryota</taxon>
        <taxon>Viridiplantae</taxon>
        <taxon>Chlorophyta</taxon>
        <taxon>core chlorophytes</taxon>
        <taxon>Trebouxiophyceae</taxon>
        <taxon>Trebouxiophyceae incertae sedis</taxon>
        <taxon>Elliptochloris clade</taxon>
        <taxon>Elliptochloris</taxon>
    </lineage>
</organism>
<dbReference type="InterPro" id="IPR029005">
    <property type="entry name" value="LIM-bd/SEUSS"/>
</dbReference>
<feature type="region of interest" description="Disordered" evidence="1">
    <location>
        <begin position="289"/>
        <end position="314"/>
    </location>
</feature>
<dbReference type="AlphaFoldDB" id="A0AAW1RJP1"/>
<dbReference type="PANTHER" id="PTHR10378">
    <property type="entry name" value="LIM DOMAIN-BINDING PROTEIN"/>
    <property type="match status" value="1"/>
</dbReference>
<comment type="caution">
    <text evidence="2">The sequence shown here is derived from an EMBL/GenBank/DDBJ whole genome shotgun (WGS) entry which is preliminary data.</text>
</comment>
<keyword evidence="3" id="KW-1185">Reference proteome</keyword>
<reference evidence="2 3" key="1">
    <citation type="journal article" date="2024" name="Nat. Commun.">
        <title>Phylogenomics reveals the evolutionary origins of lichenization in chlorophyte algae.</title>
        <authorList>
            <person name="Puginier C."/>
            <person name="Libourel C."/>
            <person name="Otte J."/>
            <person name="Skaloud P."/>
            <person name="Haon M."/>
            <person name="Grisel S."/>
            <person name="Petersen M."/>
            <person name="Berrin J.G."/>
            <person name="Delaux P.M."/>
            <person name="Dal Grande F."/>
            <person name="Keller J."/>
        </authorList>
    </citation>
    <scope>NUCLEOTIDE SEQUENCE [LARGE SCALE GENOMIC DNA]</scope>
    <source>
        <strain evidence="2 3">SAG 245.80</strain>
    </source>
</reference>
<protein>
    <submittedName>
        <fullName evidence="2">Uncharacterized protein</fullName>
    </submittedName>
</protein>
<dbReference type="Pfam" id="PF01803">
    <property type="entry name" value="LIM_bind"/>
    <property type="match status" value="1"/>
</dbReference>
<sequence length="314" mass="33804">MTGQLHTATLRLLHFVHHQNRRPADNNYRYWSAFVAEYFAVGAVMRLTVPSTASASARQCTIEARVDVLPQLFHTKFSSGLHEETLFIGNAQEVPSATGPPGTTVVSVGSAVEESAFASVRVRRYGNLCVTFTPELKILAYDFNVVSIDHSLPHAFVRGEMRALEQVVDQQRQVVEAASRGDGGLSAAASAALQRSVEAVQQLSANFASQLQMCTEDGYARQFMRGLKIADLVGCMGDLFDTTAADPALSPLAALQAFAHPPPAAAQLDPSQGLPHLRVRPLVLPARARARTGRSKPTQGAHSRVGPPLQDVEG</sequence>
<evidence type="ECO:0000256" key="1">
    <source>
        <dbReference type="SAM" id="MobiDB-lite"/>
    </source>
</evidence>
<dbReference type="EMBL" id="JALJOU010000034">
    <property type="protein sequence ID" value="KAK9834007.1"/>
    <property type="molecule type" value="Genomic_DNA"/>
</dbReference>
<dbReference type="Proteomes" id="UP001445335">
    <property type="component" value="Unassembled WGS sequence"/>
</dbReference>
<proteinExistence type="predicted"/>
<accession>A0AAW1RJP1</accession>
<evidence type="ECO:0000313" key="3">
    <source>
        <dbReference type="Proteomes" id="UP001445335"/>
    </source>
</evidence>
<name>A0AAW1RJP1_9CHLO</name>
<gene>
    <name evidence="2" type="ORF">WJX81_002426</name>
</gene>